<dbReference type="Proteomes" id="UP000618445">
    <property type="component" value="Unassembled WGS sequence"/>
</dbReference>
<name>A0ABR8CE79_9CYAN</name>
<dbReference type="EMBL" id="JACJQY010000033">
    <property type="protein sequence ID" value="MBD2318670.1"/>
    <property type="molecule type" value="Genomic_DNA"/>
</dbReference>
<protein>
    <submittedName>
        <fullName evidence="1">Uncharacterized protein</fullName>
    </submittedName>
</protein>
<organism evidence="1 2">
    <name type="scientific">Phormidium tenue FACHB-1050</name>
    <dbReference type="NCBI Taxonomy" id="2692857"/>
    <lineage>
        <taxon>Bacteria</taxon>
        <taxon>Bacillati</taxon>
        <taxon>Cyanobacteriota</taxon>
        <taxon>Cyanophyceae</taxon>
        <taxon>Oscillatoriophycideae</taxon>
        <taxon>Oscillatoriales</taxon>
        <taxon>Oscillatoriaceae</taxon>
        <taxon>Phormidium</taxon>
    </lineage>
</organism>
<accession>A0ABR8CE79</accession>
<keyword evidence="2" id="KW-1185">Reference proteome</keyword>
<reference evidence="1 2" key="1">
    <citation type="journal article" date="2020" name="ISME J.">
        <title>Comparative genomics reveals insights into cyanobacterial evolution and habitat adaptation.</title>
        <authorList>
            <person name="Chen M.Y."/>
            <person name="Teng W.K."/>
            <person name="Zhao L."/>
            <person name="Hu C.X."/>
            <person name="Zhou Y.K."/>
            <person name="Han B.P."/>
            <person name="Song L.R."/>
            <person name="Shu W.S."/>
        </authorList>
    </citation>
    <scope>NUCLEOTIDE SEQUENCE [LARGE SCALE GENOMIC DNA]</scope>
    <source>
        <strain evidence="1 2">FACHB-1050</strain>
    </source>
</reference>
<proteinExistence type="predicted"/>
<sequence>MYVVRNAIAAKLTAAQETLERDRQELPILQNRVSQPFDQAQEYEQKSNRLGFLKEMFDAIANESPVDDSGADYALEGEDLEESREIFWERDSRASQLEPPSTAIIEGLRQRQFEDWVAPDSENWLEQIAQLVGDLELPMSSVKLPNLTESKSMSEFTLLDKQLMIPTKNTKEQREQLTLF</sequence>
<comment type="caution">
    <text evidence="1">The sequence shown here is derived from an EMBL/GenBank/DDBJ whole genome shotgun (WGS) entry which is preliminary data.</text>
</comment>
<evidence type="ECO:0000313" key="2">
    <source>
        <dbReference type="Proteomes" id="UP000618445"/>
    </source>
</evidence>
<evidence type="ECO:0000313" key="1">
    <source>
        <dbReference type="EMBL" id="MBD2318670.1"/>
    </source>
</evidence>
<dbReference type="RefSeq" id="WP_190579879.1">
    <property type="nucleotide sequence ID" value="NZ_JACJQY010000033.1"/>
</dbReference>
<gene>
    <name evidence="1" type="ORF">H6G05_17680</name>
</gene>